<keyword evidence="2" id="KW-1185">Reference proteome</keyword>
<evidence type="ECO:0000313" key="1">
    <source>
        <dbReference type="EMBL" id="PSV43613.1"/>
    </source>
</evidence>
<reference evidence="1 2" key="1">
    <citation type="submission" date="2018-03" db="EMBL/GenBank/DDBJ databases">
        <title>Whole genome sequencing of Histamine producing bacteria.</title>
        <authorList>
            <person name="Butler K."/>
        </authorList>
    </citation>
    <scope>NUCLEOTIDE SEQUENCE [LARGE SCALE GENOMIC DNA]</scope>
    <source>
        <strain evidence="1 2">ATCC 19614</strain>
    </source>
</reference>
<gene>
    <name evidence="1" type="ORF">C9J47_22355</name>
</gene>
<proteinExistence type="predicted"/>
<sequence length="147" mass="16920">MPSITQQYNAYRGDTWVSRKYIFIEEEVPPGTTEEEIIAGIESGRFHHKDLREYQIDADVFVDVGLWFPLTDYLKIDSLGRFMHFEMTASKTNDIADAPNVADKDFPITGRYDIQFCKKNNGVVETLWSGDFALEDDITKRDPCKVV</sequence>
<accession>A0A2T3L3D6</accession>
<organism evidence="1 2">
    <name type="scientific">Photobacterium indicum</name>
    <dbReference type="NCBI Taxonomy" id="81447"/>
    <lineage>
        <taxon>Bacteria</taxon>
        <taxon>Pseudomonadati</taxon>
        <taxon>Pseudomonadota</taxon>
        <taxon>Gammaproteobacteria</taxon>
        <taxon>Vibrionales</taxon>
        <taxon>Vibrionaceae</taxon>
        <taxon>Photobacterium</taxon>
    </lineage>
</organism>
<dbReference type="Proteomes" id="UP000241803">
    <property type="component" value="Unassembled WGS sequence"/>
</dbReference>
<evidence type="ECO:0000313" key="2">
    <source>
        <dbReference type="Proteomes" id="UP000241803"/>
    </source>
</evidence>
<dbReference type="EMBL" id="PYOC01000012">
    <property type="protein sequence ID" value="PSV43613.1"/>
    <property type="molecule type" value="Genomic_DNA"/>
</dbReference>
<dbReference type="RefSeq" id="WP_107255485.1">
    <property type="nucleotide sequence ID" value="NZ_PYOC01000012.1"/>
</dbReference>
<dbReference type="AlphaFoldDB" id="A0A2T3L3D6"/>
<name>A0A2T3L3D6_9GAMM</name>
<comment type="caution">
    <text evidence="1">The sequence shown here is derived from an EMBL/GenBank/DDBJ whole genome shotgun (WGS) entry which is preliminary data.</text>
</comment>
<protein>
    <submittedName>
        <fullName evidence="1">Uncharacterized protein</fullName>
    </submittedName>
</protein>